<keyword evidence="2" id="KW-1185">Reference proteome</keyword>
<dbReference type="AlphaFoldDB" id="A0A1H3RF85"/>
<dbReference type="Proteomes" id="UP000198921">
    <property type="component" value="Unassembled WGS sequence"/>
</dbReference>
<sequence>MSVPGVVGVGVADRSGRPVILVMLTHVTPEAKALPEQLEGYPVSVEVTGEATAFGTDYRG</sequence>
<proteinExistence type="predicted"/>
<dbReference type="EMBL" id="FNOT01000037">
    <property type="protein sequence ID" value="SDZ24502.1"/>
    <property type="molecule type" value="Genomic_DNA"/>
</dbReference>
<organism evidence="1 2">
    <name type="scientific">Geodermatophilus africanus</name>
    <dbReference type="NCBI Taxonomy" id="1137993"/>
    <lineage>
        <taxon>Bacteria</taxon>
        <taxon>Bacillati</taxon>
        <taxon>Actinomycetota</taxon>
        <taxon>Actinomycetes</taxon>
        <taxon>Geodermatophilales</taxon>
        <taxon>Geodermatophilaceae</taxon>
        <taxon>Geodermatophilus</taxon>
    </lineage>
</organism>
<evidence type="ECO:0000313" key="2">
    <source>
        <dbReference type="Proteomes" id="UP000198921"/>
    </source>
</evidence>
<gene>
    <name evidence="1" type="ORF">SAMN05660209_05158</name>
</gene>
<evidence type="ECO:0000313" key="1">
    <source>
        <dbReference type="EMBL" id="SDZ24502.1"/>
    </source>
</evidence>
<protein>
    <submittedName>
        <fullName evidence="1">Uncharacterized protein</fullName>
    </submittedName>
</protein>
<accession>A0A1H3RF85</accession>
<name>A0A1H3RF85_9ACTN</name>
<reference evidence="2" key="1">
    <citation type="submission" date="2016-10" db="EMBL/GenBank/DDBJ databases">
        <authorList>
            <person name="Varghese N."/>
            <person name="Submissions S."/>
        </authorList>
    </citation>
    <scope>NUCLEOTIDE SEQUENCE [LARGE SCALE GENOMIC DNA]</scope>
    <source>
        <strain evidence="2">DSM 45422</strain>
    </source>
</reference>